<keyword evidence="1" id="KW-0472">Membrane</keyword>
<evidence type="ECO:0000256" key="1">
    <source>
        <dbReference type="SAM" id="Phobius"/>
    </source>
</evidence>
<feature type="transmembrane region" description="Helical" evidence="1">
    <location>
        <begin position="164"/>
        <end position="186"/>
    </location>
</feature>
<keyword evidence="3" id="KW-1185">Reference proteome</keyword>
<reference evidence="2 3" key="1">
    <citation type="journal article" date="2013" name="Curr. Biol.">
        <title>The Genome of the Foraminiferan Reticulomyxa filosa.</title>
        <authorList>
            <person name="Glockner G."/>
            <person name="Hulsmann N."/>
            <person name="Schleicher M."/>
            <person name="Noegel A.A."/>
            <person name="Eichinger L."/>
            <person name="Gallinger C."/>
            <person name="Pawlowski J."/>
            <person name="Sierra R."/>
            <person name="Euteneuer U."/>
            <person name="Pillet L."/>
            <person name="Moustafa A."/>
            <person name="Platzer M."/>
            <person name="Groth M."/>
            <person name="Szafranski K."/>
            <person name="Schliwa M."/>
        </authorList>
    </citation>
    <scope>NUCLEOTIDE SEQUENCE [LARGE SCALE GENOMIC DNA]</scope>
</reference>
<keyword evidence="1" id="KW-1133">Transmembrane helix</keyword>
<keyword evidence="1" id="KW-0812">Transmembrane</keyword>
<dbReference type="AlphaFoldDB" id="X6NDD0"/>
<protein>
    <submittedName>
        <fullName evidence="2">Uncharacterized protein</fullName>
    </submittedName>
</protein>
<name>X6NDD0_RETFI</name>
<evidence type="ECO:0000313" key="2">
    <source>
        <dbReference type="EMBL" id="ETO24340.1"/>
    </source>
</evidence>
<comment type="caution">
    <text evidence="2">The sequence shown here is derived from an EMBL/GenBank/DDBJ whole genome shotgun (WGS) entry which is preliminary data.</text>
</comment>
<accession>X6NDD0</accession>
<gene>
    <name evidence="2" type="ORF">RFI_12816</name>
</gene>
<proteinExistence type="predicted"/>
<organism evidence="2 3">
    <name type="scientific">Reticulomyxa filosa</name>
    <dbReference type="NCBI Taxonomy" id="46433"/>
    <lineage>
        <taxon>Eukaryota</taxon>
        <taxon>Sar</taxon>
        <taxon>Rhizaria</taxon>
        <taxon>Retaria</taxon>
        <taxon>Foraminifera</taxon>
        <taxon>Monothalamids</taxon>
        <taxon>Reticulomyxidae</taxon>
        <taxon>Reticulomyxa</taxon>
    </lineage>
</organism>
<dbReference type="EMBL" id="ASPP01009288">
    <property type="protein sequence ID" value="ETO24340.1"/>
    <property type="molecule type" value="Genomic_DNA"/>
</dbReference>
<feature type="transmembrane region" description="Helical" evidence="1">
    <location>
        <begin position="216"/>
        <end position="236"/>
    </location>
</feature>
<feature type="transmembrane region" description="Helical" evidence="1">
    <location>
        <begin position="96"/>
        <end position="113"/>
    </location>
</feature>
<feature type="transmembrane region" description="Helical" evidence="1">
    <location>
        <begin position="134"/>
        <end position="152"/>
    </location>
</feature>
<dbReference type="Proteomes" id="UP000023152">
    <property type="component" value="Unassembled WGS sequence"/>
</dbReference>
<evidence type="ECO:0000313" key="3">
    <source>
        <dbReference type="Proteomes" id="UP000023152"/>
    </source>
</evidence>
<sequence>MFIGKDPYSNCIPKTSKMTFHATSVYLKTNCICSKRYTFSVLSLHNSEARAQRKTMNGKWLVTGSLIFGFLYIFSTAIITHLLLVEKELPCISNNFRVLFIYSERVLMYYYFCIRMKTTFEKTVYAYPKCFMDILFLFTILIFFTGLTWYYYWSWRCTTSGVVIGYTALVIFDCFCAVSLWCLFVYKMRQVVRAMRTVDKGVSDYKSPELLKVERLISKLTILSSVTIVSSLLSYITYPWLWTSIVQVDTIINSLCLILSFQRYHFWYLFWCTTCRKCCERNNLWDTKQEITFILEKKDITMLSLINTHFFDLSIIFWAILKVD</sequence>
<feature type="transmembrane region" description="Helical" evidence="1">
    <location>
        <begin position="60"/>
        <end position="84"/>
    </location>
</feature>